<comment type="caution">
    <text evidence="2">The sequence shown here is derived from an EMBL/GenBank/DDBJ whole genome shotgun (WGS) entry which is preliminary data.</text>
</comment>
<organism evidence="2 3">
    <name type="scientific">Pristionchus fissidentatus</name>
    <dbReference type="NCBI Taxonomy" id="1538716"/>
    <lineage>
        <taxon>Eukaryota</taxon>
        <taxon>Metazoa</taxon>
        <taxon>Ecdysozoa</taxon>
        <taxon>Nematoda</taxon>
        <taxon>Chromadorea</taxon>
        <taxon>Rhabditida</taxon>
        <taxon>Rhabditina</taxon>
        <taxon>Diplogasteromorpha</taxon>
        <taxon>Diplogasteroidea</taxon>
        <taxon>Neodiplogasteridae</taxon>
        <taxon>Pristionchus</taxon>
    </lineage>
</organism>
<dbReference type="InterPro" id="IPR001810">
    <property type="entry name" value="F-box_dom"/>
</dbReference>
<evidence type="ECO:0000259" key="1">
    <source>
        <dbReference type="PROSITE" id="PS50181"/>
    </source>
</evidence>
<dbReference type="Pfam" id="PF00646">
    <property type="entry name" value="F-box"/>
    <property type="match status" value="1"/>
</dbReference>
<dbReference type="Proteomes" id="UP001432322">
    <property type="component" value="Unassembled WGS sequence"/>
</dbReference>
<evidence type="ECO:0000313" key="3">
    <source>
        <dbReference type="Proteomes" id="UP001432322"/>
    </source>
</evidence>
<accession>A0AAV5UZW4</accession>
<evidence type="ECO:0000313" key="2">
    <source>
        <dbReference type="EMBL" id="GMT12318.1"/>
    </source>
</evidence>
<feature type="domain" description="F-box" evidence="1">
    <location>
        <begin position="13"/>
        <end position="59"/>
    </location>
</feature>
<gene>
    <name evidence="2" type="ORF">PFISCL1PPCAC_3615</name>
</gene>
<proteinExistence type="predicted"/>
<name>A0AAV5UZW4_9BILA</name>
<sequence>MIFADELQMDSPSLTLEKLPKENVHKIFSNLGLQDRKTVRKCSQTLKEAVQGSDLYVDGISLEFDEKCSNDLELVVCPLSGGKGLRTTVNSNYSELIKRWLKELSERLFFRRLIAGQLMIQCNAELVQESILGHVAAHFDYQELSLVFNSRNQQSVLHFALQSKKHIDCFKADFYVNLDPLEILALPQMNFLSVLSMNPGFSDEQALTIARKEHTTAQIVANFSHTTTLRSLIQMVHSSRVAKEMAIIMPTTYFRRFLDSIGLREEGRGLLDVSYPNSSPVYLLEAGYVRNEYYLRTGAGYLNTHGLDTHGKHAFQMLRIANGPYRNMPVGCMFSTRPECTVVNSPITRTHSSFNYPLSMTSKCAEHFSSSSRDSSTFLGQL</sequence>
<dbReference type="PROSITE" id="PS50181">
    <property type="entry name" value="FBOX"/>
    <property type="match status" value="1"/>
</dbReference>
<keyword evidence="3" id="KW-1185">Reference proteome</keyword>
<protein>
    <recommendedName>
        <fullName evidence="1">F-box domain-containing protein</fullName>
    </recommendedName>
</protein>
<reference evidence="2" key="1">
    <citation type="submission" date="2023-10" db="EMBL/GenBank/DDBJ databases">
        <title>Genome assembly of Pristionchus species.</title>
        <authorList>
            <person name="Yoshida K."/>
            <person name="Sommer R.J."/>
        </authorList>
    </citation>
    <scope>NUCLEOTIDE SEQUENCE</scope>
    <source>
        <strain evidence="2">RS5133</strain>
    </source>
</reference>
<dbReference type="EMBL" id="BTSY01000001">
    <property type="protein sequence ID" value="GMT12318.1"/>
    <property type="molecule type" value="Genomic_DNA"/>
</dbReference>
<dbReference type="AlphaFoldDB" id="A0AAV5UZW4"/>